<feature type="region of interest" description="Disordered" evidence="2">
    <location>
        <begin position="331"/>
        <end position="354"/>
    </location>
</feature>
<reference evidence="3" key="2">
    <citation type="submission" date="2022-06" db="UniProtKB">
        <authorList>
            <consortium name="EnsemblMetazoa"/>
        </authorList>
    </citation>
    <scope>IDENTIFICATION</scope>
    <source>
        <strain evidence="3">PS312</strain>
    </source>
</reference>
<evidence type="ECO:0000313" key="4">
    <source>
        <dbReference type="Proteomes" id="UP000005239"/>
    </source>
</evidence>
<accession>A0A8R1UAB3</accession>
<feature type="coiled-coil region" evidence="1">
    <location>
        <begin position="81"/>
        <end position="108"/>
    </location>
</feature>
<name>A0A2A6BZU7_PRIPA</name>
<sequence length="484" mass="51432">MHDRTLFIQFALTAAIIMAARLLNIINGNFELKIGTSESSLYTLSHHYFELHDYLEDNAIPEQTNSAANSASNKMNAAANANAISVEASAYENAYENAKERANTAAEAVSGAASSVYEGAKDRLNSAGEAVSGAAATAAGEAISNTAGDVVAEGAREPAQGLADSEPIVQQSRLISEYSKYLQMVALPLLCLISFSSTVLASKGTAVDAVKDASVEVADQHSFIENANSAYGSVLSSLQTIDPPNCEDMEKDHERKACEKARDQNQITQIIQQANMSDADCVYERTKAAVDDAYEKTKEAADGAYDVYEKARQELHEKASIHLPWNEAKENAAEHLKEDERKEREAAEKTSSMLDDATSTIKHAGDAMADTVSSALEGTKGAVHWVEEAVTNTASAAYEKAKDVVKHAGDAVSSTVSQMGETKSNPDLEELSKHLEFKASSAFESTKDAVERAGEAVADTADAASEGVKAAAQGLADSKPASFN</sequence>
<evidence type="ECO:0000256" key="2">
    <source>
        <dbReference type="SAM" id="MobiDB-lite"/>
    </source>
</evidence>
<dbReference type="Proteomes" id="UP000005239">
    <property type="component" value="Unassembled WGS sequence"/>
</dbReference>
<evidence type="ECO:0000313" key="3">
    <source>
        <dbReference type="EnsemblMetazoa" id="PPA11809.1"/>
    </source>
</evidence>
<feature type="compositionally biased region" description="Basic and acidic residues" evidence="2">
    <location>
        <begin position="331"/>
        <end position="348"/>
    </location>
</feature>
<keyword evidence="1" id="KW-0175">Coiled coil</keyword>
<feature type="region of interest" description="Disordered" evidence="2">
    <location>
        <begin position="463"/>
        <end position="484"/>
    </location>
</feature>
<gene>
    <name evidence="3" type="primary">WBGene00101363</name>
</gene>
<proteinExistence type="predicted"/>
<protein>
    <submittedName>
        <fullName evidence="3">Uncharacterized protein</fullName>
    </submittedName>
</protein>
<evidence type="ECO:0000256" key="1">
    <source>
        <dbReference type="SAM" id="Coils"/>
    </source>
</evidence>
<organism evidence="3 4">
    <name type="scientific">Pristionchus pacificus</name>
    <name type="common">Parasitic nematode worm</name>
    <dbReference type="NCBI Taxonomy" id="54126"/>
    <lineage>
        <taxon>Eukaryota</taxon>
        <taxon>Metazoa</taxon>
        <taxon>Ecdysozoa</taxon>
        <taxon>Nematoda</taxon>
        <taxon>Chromadorea</taxon>
        <taxon>Rhabditida</taxon>
        <taxon>Rhabditina</taxon>
        <taxon>Diplogasteromorpha</taxon>
        <taxon>Diplogasteroidea</taxon>
        <taxon>Neodiplogasteridae</taxon>
        <taxon>Pristionchus</taxon>
    </lineage>
</organism>
<dbReference type="PANTHER" id="PTHR47372:SF11">
    <property type="entry name" value="RE19971P"/>
    <property type="match status" value="1"/>
</dbReference>
<dbReference type="EnsemblMetazoa" id="PPA11809.1">
    <property type="protein sequence ID" value="PPA11809.1"/>
    <property type="gene ID" value="WBGene00101363"/>
</dbReference>
<keyword evidence="4" id="KW-1185">Reference proteome</keyword>
<dbReference type="AlphaFoldDB" id="A0A2A6BZU7"/>
<dbReference type="PANTHER" id="PTHR47372">
    <property type="entry name" value="DAUER UP-REGULATED-RELATED"/>
    <property type="match status" value="1"/>
</dbReference>
<reference evidence="4" key="1">
    <citation type="journal article" date="2008" name="Nat. Genet.">
        <title>The Pristionchus pacificus genome provides a unique perspective on nematode lifestyle and parasitism.</title>
        <authorList>
            <person name="Dieterich C."/>
            <person name="Clifton S.W."/>
            <person name="Schuster L.N."/>
            <person name="Chinwalla A."/>
            <person name="Delehaunty K."/>
            <person name="Dinkelacker I."/>
            <person name="Fulton L."/>
            <person name="Fulton R."/>
            <person name="Godfrey J."/>
            <person name="Minx P."/>
            <person name="Mitreva M."/>
            <person name="Roeseler W."/>
            <person name="Tian H."/>
            <person name="Witte H."/>
            <person name="Yang S.P."/>
            <person name="Wilson R.K."/>
            <person name="Sommer R.J."/>
        </authorList>
    </citation>
    <scope>NUCLEOTIDE SEQUENCE [LARGE SCALE GENOMIC DNA]</scope>
    <source>
        <strain evidence="4">PS312</strain>
    </source>
</reference>
<accession>A0A2A6BZU7</accession>